<evidence type="ECO:0000256" key="5">
    <source>
        <dbReference type="ARBA" id="ARBA00023004"/>
    </source>
</evidence>
<dbReference type="Proteomes" id="UP000198649">
    <property type="component" value="Unassembled WGS sequence"/>
</dbReference>
<keyword evidence="3" id="KW-0479">Metal-binding</keyword>
<dbReference type="STRING" id="1005945.SAMN05216561_12915"/>
<reference evidence="8 9" key="1">
    <citation type="submission" date="2016-10" db="EMBL/GenBank/DDBJ databases">
        <authorList>
            <person name="de Groot N.N."/>
        </authorList>
    </citation>
    <scope>NUCLEOTIDE SEQUENCE [LARGE SCALE GENOMIC DNA]</scope>
    <source>
        <strain evidence="8 9">CGMCC 1.11156</strain>
    </source>
</reference>
<keyword evidence="4" id="KW-0249">Electron transport</keyword>
<keyword evidence="2" id="KW-0813">Transport</keyword>
<evidence type="ECO:0000256" key="2">
    <source>
        <dbReference type="ARBA" id="ARBA00022448"/>
    </source>
</evidence>
<gene>
    <name evidence="8" type="ORF">SAMN05216561_12915</name>
</gene>
<dbReference type="EMBL" id="FOQG01000029">
    <property type="protein sequence ID" value="SFJ40219.1"/>
    <property type="molecule type" value="Genomic_DNA"/>
</dbReference>
<proteinExistence type="predicted"/>
<dbReference type="GO" id="GO:0051538">
    <property type="term" value="F:3 iron, 4 sulfur cluster binding"/>
    <property type="evidence" value="ECO:0007669"/>
    <property type="project" value="UniProtKB-KW"/>
</dbReference>
<organism evidence="8 9">
    <name type="scientific">Nocardioides psychrotolerans</name>
    <dbReference type="NCBI Taxonomy" id="1005945"/>
    <lineage>
        <taxon>Bacteria</taxon>
        <taxon>Bacillati</taxon>
        <taxon>Actinomycetota</taxon>
        <taxon>Actinomycetes</taxon>
        <taxon>Propionibacteriales</taxon>
        <taxon>Nocardioidaceae</taxon>
        <taxon>Nocardioides</taxon>
    </lineage>
</organism>
<dbReference type="SUPFAM" id="SSF54862">
    <property type="entry name" value="4Fe-4S ferredoxins"/>
    <property type="match status" value="1"/>
</dbReference>
<dbReference type="InterPro" id="IPR051269">
    <property type="entry name" value="Fe-S_cluster_ET"/>
</dbReference>
<keyword evidence="6" id="KW-0411">Iron-sulfur</keyword>
<evidence type="ECO:0000256" key="1">
    <source>
        <dbReference type="ARBA" id="ARBA00001927"/>
    </source>
</evidence>
<accession>A0A1I3R3G0</accession>
<comment type="cofactor">
    <cofactor evidence="1">
        <name>[3Fe-4S] cluster</name>
        <dbReference type="ChEBI" id="CHEBI:21137"/>
    </cofactor>
</comment>
<evidence type="ECO:0000256" key="4">
    <source>
        <dbReference type="ARBA" id="ARBA00022982"/>
    </source>
</evidence>
<dbReference type="GO" id="GO:0046872">
    <property type="term" value="F:metal ion binding"/>
    <property type="evidence" value="ECO:0007669"/>
    <property type="project" value="UniProtKB-KW"/>
</dbReference>
<dbReference type="AlphaFoldDB" id="A0A1I3R3G0"/>
<evidence type="ECO:0000256" key="7">
    <source>
        <dbReference type="ARBA" id="ARBA00023291"/>
    </source>
</evidence>
<evidence type="ECO:0000313" key="9">
    <source>
        <dbReference type="Proteomes" id="UP000198649"/>
    </source>
</evidence>
<sequence>MTATMRVRADLDLCQGHQMCQGEAPDVFGFDEDADLVVVLQEHPEESLRPQVLAAVKYCPAMALGLLDQRKDADD</sequence>
<keyword evidence="5" id="KW-0408">Iron</keyword>
<dbReference type="Gene3D" id="3.30.70.20">
    <property type="match status" value="1"/>
</dbReference>
<keyword evidence="7" id="KW-0003">3Fe-4S</keyword>
<keyword evidence="9" id="KW-1185">Reference proteome</keyword>
<protein>
    <submittedName>
        <fullName evidence="8">Ferredoxin</fullName>
    </submittedName>
</protein>
<dbReference type="PANTHER" id="PTHR36923">
    <property type="entry name" value="FERREDOXIN"/>
    <property type="match status" value="1"/>
</dbReference>
<evidence type="ECO:0000256" key="6">
    <source>
        <dbReference type="ARBA" id="ARBA00023014"/>
    </source>
</evidence>
<evidence type="ECO:0000313" key="8">
    <source>
        <dbReference type="EMBL" id="SFJ40219.1"/>
    </source>
</evidence>
<evidence type="ECO:0000256" key="3">
    <source>
        <dbReference type="ARBA" id="ARBA00022723"/>
    </source>
</evidence>
<dbReference type="PANTHER" id="PTHR36923:SF3">
    <property type="entry name" value="FERREDOXIN"/>
    <property type="match status" value="1"/>
</dbReference>
<name>A0A1I3R3G0_9ACTN</name>
<dbReference type="Pfam" id="PF13370">
    <property type="entry name" value="Fer4_13"/>
    <property type="match status" value="1"/>
</dbReference>